<dbReference type="RefSeq" id="WP_185793514.1">
    <property type="nucleotide sequence ID" value="NZ_JACMYH010000001.1"/>
</dbReference>
<dbReference type="GO" id="GO:0004252">
    <property type="term" value="F:serine-type endopeptidase activity"/>
    <property type="evidence" value="ECO:0007669"/>
    <property type="project" value="InterPro"/>
</dbReference>
<name>A0A7X1KSJ1_9PSED</name>
<sequence length="324" mass="34396">MILLRSLDLPSRKSALLLLILASSSCANISRTVELPAVGSTKQDPEQVLRYWTPERMRSAAHIQDPADLTPFEPPLGGDDKGYLKMGSPYVNNMESRVTGILFYHNARMNADTHCSASVLQSSTRSLIITAAHCTIFPNPGGETFSRHMLFVPAYDGSPGRNVAEMAPYGMWPVSRAYVSENVAQNPIIIIGSQFDLSVASVHPNGEGRRLQEVVGSALQPVVSESESFPNALTVGYPSAQYGGQSQYYCKTALDNLPYGVGGRNAEAGSLGASNCGVTGGHSGGPIIVGQGVVGVVHGGDHTRLRPSIYPAQVAAAEADFPLP</sequence>
<evidence type="ECO:0000313" key="2">
    <source>
        <dbReference type="EMBL" id="MBC2677537.1"/>
    </source>
</evidence>
<comment type="caution">
    <text evidence="2">The sequence shown here is derived from an EMBL/GenBank/DDBJ whole genome shotgun (WGS) entry which is preliminary data.</text>
</comment>
<dbReference type="InterPro" id="IPR009003">
    <property type="entry name" value="Peptidase_S1_PA"/>
</dbReference>
<dbReference type="Proteomes" id="UP000546173">
    <property type="component" value="Unassembled WGS sequence"/>
</dbReference>
<dbReference type="AlphaFoldDB" id="A0A7X1KSJ1"/>
<feature type="chain" id="PRO_5030730164" evidence="1">
    <location>
        <begin position="30"/>
        <end position="324"/>
    </location>
</feature>
<feature type="signal peptide" evidence="1">
    <location>
        <begin position="1"/>
        <end position="29"/>
    </location>
</feature>
<keyword evidence="3" id="KW-1185">Reference proteome</keyword>
<evidence type="ECO:0000313" key="3">
    <source>
        <dbReference type="Proteomes" id="UP000546173"/>
    </source>
</evidence>
<gene>
    <name evidence="2" type="ORF">H7993_03950</name>
</gene>
<proteinExistence type="predicted"/>
<protein>
    <submittedName>
        <fullName evidence="2">Uncharacterized protein</fullName>
    </submittedName>
</protein>
<dbReference type="GO" id="GO:0006508">
    <property type="term" value="P:proteolysis"/>
    <property type="evidence" value="ECO:0007669"/>
    <property type="project" value="InterPro"/>
</dbReference>
<dbReference type="PROSITE" id="PS00134">
    <property type="entry name" value="TRYPSIN_HIS"/>
    <property type="match status" value="1"/>
</dbReference>
<organism evidence="2 3">
    <name type="scientific">Pseudomonas baltica</name>
    <dbReference type="NCBI Taxonomy" id="2762576"/>
    <lineage>
        <taxon>Bacteria</taxon>
        <taxon>Pseudomonadati</taxon>
        <taxon>Pseudomonadota</taxon>
        <taxon>Gammaproteobacteria</taxon>
        <taxon>Pseudomonadales</taxon>
        <taxon>Pseudomonadaceae</taxon>
        <taxon>Pseudomonas</taxon>
    </lineage>
</organism>
<dbReference type="Gene3D" id="2.40.10.10">
    <property type="entry name" value="Trypsin-like serine proteases"/>
    <property type="match status" value="2"/>
</dbReference>
<reference evidence="2 3" key="1">
    <citation type="submission" date="2020-08" db="EMBL/GenBank/DDBJ databases">
        <title>Pseudomonas sp. nov.</title>
        <authorList>
            <person name="Gieschler S."/>
            <person name="Fiedler G."/>
            <person name="Brinks E."/>
            <person name="Boehnlein C."/>
            <person name="Franz C.M.A.P."/>
            <person name="Kabisch J."/>
        </authorList>
    </citation>
    <scope>NUCLEOTIDE SEQUENCE [LARGE SCALE GENOMIC DNA]</scope>
    <source>
        <strain evidence="2 3">MBT-2</strain>
    </source>
</reference>
<evidence type="ECO:0000256" key="1">
    <source>
        <dbReference type="SAM" id="SignalP"/>
    </source>
</evidence>
<dbReference type="EMBL" id="JACMYH010000001">
    <property type="protein sequence ID" value="MBC2677537.1"/>
    <property type="molecule type" value="Genomic_DNA"/>
</dbReference>
<accession>A0A7X1KSJ1</accession>
<keyword evidence="1" id="KW-0732">Signal</keyword>
<dbReference type="SUPFAM" id="SSF50494">
    <property type="entry name" value="Trypsin-like serine proteases"/>
    <property type="match status" value="1"/>
</dbReference>
<dbReference type="InterPro" id="IPR043504">
    <property type="entry name" value="Peptidase_S1_PA_chymotrypsin"/>
</dbReference>
<dbReference type="InterPro" id="IPR018114">
    <property type="entry name" value="TRYPSIN_HIS"/>
</dbReference>
<dbReference type="PROSITE" id="PS51257">
    <property type="entry name" value="PROKAR_LIPOPROTEIN"/>
    <property type="match status" value="1"/>
</dbReference>